<dbReference type="Gene3D" id="3.20.20.80">
    <property type="entry name" value="Glycosidases"/>
    <property type="match status" value="1"/>
</dbReference>
<evidence type="ECO:0000313" key="12">
    <source>
        <dbReference type="Proteomes" id="UP000800041"/>
    </source>
</evidence>
<dbReference type="GO" id="GO:0006032">
    <property type="term" value="P:chitin catabolic process"/>
    <property type="evidence" value="ECO:0007669"/>
    <property type="project" value="UniProtKB-KW"/>
</dbReference>
<evidence type="ECO:0000256" key="1">
    <source>
        <dbReference type="ARBA" id="ARBA00000822"/>
    </source>
</evidence>
<keyword evidence="8" id="KW-0624">Polysaccharide degradation</keyword>
<dbReference type="PANTHER" id="PTHR11177:SF397">
    <property type="entry name" value="CHITINASE"/>
    <property type="match status" value="1"/>
</dbReference>
<proteinExistence type="inferred from homology"/>
<comment type="similarity">
    <text evidence="2">Belongs to the glycosyl hydrolase 18 family. Chitinase class V subfamily.</text>
</comment>
<dbReference type="OrthoDB" id="73875at2759"/>
<dbReference type="PROSITE" id="PS01095">
    <property type="entry name" value="GH18_1"/>
    <property type="match status" value="1"/>
</dbReference>
<keyword evidence="6" id="KW-0119">Carbohydrate metabolism</keyword>
<dbReference type="InterPro" id="IPR017853">
    <property type="entry name" value="GH"/>
</dbReference>
<dbReference type="InterPro" id="IPR001223">
    <property type="entry name" value="Glyco_hydro18_cat"/>
</dbReference>
<evidence type="ECO:0000256" key="7">
    <source>
        <dbReference type="ARBA" id="ARBA00023295"/>
    </source>
</evidence>
<keyword evidence="12" id="KW-1185">Reference proteome</keyword>
<evidence type="ECO:0000259" key="10">
    <source>
        <dbReference type="PROSITE" id="PS51910"/>
    </source>
</evidence>
<dbReference type="InterPro" id="IPR011583">
    <property type="entry name" value="Chitinase_II/V-like_cat"/>
</dbReference>
<dbReference type="AlphaFoldDB" id="A0A6G1H6T8"/>
<dbReference type="InterPro" id="IPR050314">
    <property type="entry name" value="Glycosyl_Hydrlase_18"/>
</dbReference>
<dbReference type="Proteomes" id="UP000800041">
    <property type="component" value="Unassembled WGS sequence"/>
</dbReference>
<dbReference type="Gene3D" id="3.10.50.10">
    <property type="match status" value="1"/>
</dbReference>
<evidence type="ECO:0000256" key="3">
    <source>
        <dbReference type="ARBA" id="ARBA00012729"/>
    </source>
</evidence>
<evidence type="ECO:0000256" key="9">
    <source>
        <dbReference type="RuleBase" id="RU000489"/>
    </source>
</evidence>
<evidence type="ECO:0000256" key="8">
    <source>
        <dbReference type="ARBA" id="ARBA00023326"/>
    </source>
</evidence>
<dbReference type="GO" id="GO:0008843">
    <property type="term" value="F:endochitinase activity"/>
    <property type="evidence" value="ECO:0007669"/>
    <property type="project" value="UniProtKB-EC"/>
</dbReference>
<dbReference type="Pfam" id="PF00704">
    <property type="entry name" value="Glyco_hydro_18"/>
    <property type="match status" value="1"/>
</dbReference>
<dbReference type="GO" id="GO:0000272">
    <property type="term" value="P:polysaccharide catabolic process"/>
    <property type="evidence" value="ECO:0007669"/>
    <property type="project" value="UniProtKB-KW"/>
</dbReference>
<evidence type="ECO:0000313" key="11">
    <source>
        <dbReference type="EMBL" id="KAF1988767.1"/>
    </source>
</evidence>
<dbReference type="PANTHER" id="PTHR11177">
    <property type="entry name" value="CHITINASE"/>
    <property type="match status" value="1"/>
</dbReference>
<dbReference type="InterPro" id="IPR029070">
    <property type="entry name" value="Chitinase_insertion_sf"/>
</dbReference>
<keyword evidence="4 9" id="KW-0378">Hydrolase</keyword>
<dbReference type="SUPFAM" id="SSF51445">
    <property type="entry name" value="(Trans)glycosidases"/>
    <property type="match status" value="1"/>
</dbReference>
<comment type="catalytic activity">
    <reaction evidence="1">
        <text>Random endo-hydrolysis of N-acetyl-beta-D-glucosaminide (1-&gt;4)-beta-linkages in chitin and chitodextrins.</text>
        <dbReference type="EC" id="3.2.1.14"/>
    </reaction>
</comment>
<name>A0A6G1H6T8_9PEZI</name>
<dbReference type="SUPFAM" id="SSF54556">
    <property type="entry name" value="Chitinase insertion domain"/>
    <property type="match status" value="1"/>
</dbReference>
<reference evidence="11" key="1">
    <citation type="journal article" date="2020" name="Stud. Mycol.">
        <title>101 Dothideomycetes genomes: a test case for predicting lifestyles and emergence of pathogens.</title>
        <authorList>
            <person name="Haridas S."/>
            <person name="Albert R."/>
            <person name="Binder M."/>
            <person name="Bloem J."/>
            <person name="Labutti K."/>
            <person name="Salamov A."/>
            <person name="Andreopoulos B."/>
            <person name="Baker S."/>
            <person name="Barry K."/>
            <person name="Bills G."/>
            <person name="Bluhm B."/>
            <person name="Cannon C."/>
            <person name="Castanera R."/>
            <person name="Culley D."/>
            <person name="Daum C."/>
            <person name="Ezra D."/>
            <person name="Gonzalez J."/>
            <person name="Henrissat B."/>
            <person name="Kuo A."/>
            <person name="Liang C."/>
            <person name="Lipzen A."/>
            <person name="Lutzoni F."/>
            <person name="Magnuson J."/>
            <person name="Mondo S."/>
            <person name="Nolan M."/>
            <person name="Ohm R."/>
            <person name="Pangilinan J."/>
            <person name="Park H.-J."/>
            <person name="Ramirez L."/>
            <person name="Alfaro M."/>
            <person name="Sun H."/>
            <person name="Tritt A."/>
            <person name="Yoshinaga Y."/>
            <person name="Zwiers L.-H."/>
            <person name="Turgeon B."/>
            <person name="Goodwin S."/>
            <person name="Spatafora J."/>
            <person name="Crous P."/>
            <person name="Grigoriev I."/>
        </authorList>
    </citation>
    <scope>NUCLEOTIDE SEQUENCE</scope>
    <source>
        <strain evidence="11">CBS 113979</strain>
    </source>
</reference>
<dbReference type="PROSITE" id="PS51910">
    <property type="entry name" value="GH18_2"/>
    <property type="match status" value="1"/>
</dbReference>
<keyword evidence="5" id="KW-0146">Chitin degradation</keyword>
<evidence type="ECO:0000256" key="6">
    <source>
        <dbReference type="ARBA" id="ARBA00023277"/>
    </source>
</evidence>
<dbReference type="EC" id="3.2.1.14" evidence="3"/>
<gene>
    <name evidence="11" type="ORF">K402DRAFT_402473</name>
</gene>
<dbReference type="InterPro" id="IPR001579">
    <property type="entry name" value="Glyco_hydro_18_chit_AS"/>
</dbReference>
<sequence>MTRLTLFEVIGYYESWSDRSTCHKITPTDLPLDALTHLNYAFAYIDPTTFELVTMDPQTPEQLFQTVADVKRLNSGLKVWISVGGWTISDNNTVTQPLFGKIAASAANRQKFAANVVRFCNYYGYDGIDLDWEYPGAPDRGGTKADTQNYVLLLQSLRSAFSASPRGLGISFTVPSSYWYLRWFDMPGMLKYADWINFMTYDLHGVWDRNNPIGSILQGHTNLTEIGYAMELLWRVKVPPAKVVIGFGFYGRSFQVASTSCTKPGCQFTGGAAPGPCSATSGILYL</sequence>
<dbReference type="SMART" id="SM00636">
    <property type="entry name" value="Glyco_18"/>
    <property type="match status" value="1"/>
</dbReference>
<protein>
    <recommendedName>
        <fullName evidence="3">chitinase</fullName>
        <ecNumber evidence="3">3.2.1.14</ecNumber>
    </recommendedName>
</protein>
<feature type="domain" description="GH18" evidence="10">
    <location>
        <begin position="7"/>
        <end position="286"/>
    </location>
</feature>
<dbReference type="GO" id="GO:0008061">
    <property type="term" value="F:chitin binding"/>
    <property type="evidence" value="ECO:0007669"/>
    <property type="project" value="InterPro"/>
</dbReference>
<accession>A0A6G1H6T8</accession>
<dbReference type="EMBL" id="ML977147">
    <property type="protein sequence ID" value="KAF1988767.1"/>
    <property type="molecule type" value="Genomic_DNA"/>
</dbReference>
<keyword evidence="7 9" id="KW-0326">Glycosidase</keyword>
<evidence type="ECO:0000256" key="2">
    <source>
        <dbReference type="ARBA" id="ARBA00008682"/>
    </source>
</evidence>
<evidence type="ECO:0000256" key="4">
    <source>
        <dbReference type="ARBA" id="ARBA00022801"/>
    </source>
</evidence>
<organism evidence="11 12">
    <name type="scientific">Aulographum hederae CBS 113979</name>
    <dbReference type="NCBI Taxonomy" id="1176131"/>
    <lineage>
        <taxon>Eukaryota</taxon>
        <taxon>Fungi</taxon>
        <taxon>Dikarya</taxon>
        <taxon>Ascomycota</taxon>
        <taxon>Pezizomycotina</taxon>
        <taxon>Dothideomycetes</taxon>
        <taxon>Pleosporomycetidae</taxon>
        <taxon>Aulographales</taxon>
        <taxon>Aulographaceae</taxon>
    </lineage>
</organism>
<evidence type="ECO:0000256" key="5">
    <source>
        <dbReference type="ARBA" id="ARBA00023024"/>
    </source>
</evidence>